<dbReference type="Ensembl" id="ENSHHUT00000028871.1">
    <property type="protein sequence ID" value="ENSHHUP00000027764.1"/>
    <property type="gene ID" value="ENSHHUG00000017647.1"/>
</dbReference>
<feature type="region of interest" description="Disordered" evidence="1">
    <location>
        <begin position="611"/>
        <end position="650"/>
    </location>
</feature>
<sequence length="889" mass="100805">MSPGTLPVLREEEEDVGQEEVEGEPGGETQTVSDHISVETCDDEEQTQHSDEEEMVSGEEDTQPIDEEEAEMMDSGEEEDTGIKNLGSPGGWSVVVHYDEESWDGALQDIEKIVTTGQPFAEQESENREVKNVEQGAYENSDVRCFVGVTEDVTMEITADICEEEERPDSDLEVLNSSITKKRRKEGNKVASLFSQQTFPLENEEEEEQDEDGAPEVVYDCPDPVAMVNALVEHPLQKKITEFLWDDNQEADERFAVYPSVFSPCKYKKDGGKLSSPLQGIWNTEENVDVKEEVTAAISPRVEGEQDLADCAMFNANIDTSMRKSTGYHLESQSDSNSSSEDEEEQHKYNEEHPALPRYQGLPRRDLESEDSPLQVQWGGGEEDGSKQSVADLRLSETISDVPTFTLHSEARRGRAAITISRGTGNMSSSDSEESLPGVLWTSEAEQREDKRETWLWGGGGAGPGALEAETLCEVQLELAGRLKSHIHTYISWDTRGNNVDSGGLIQDDPYEASGITESRELADEEDDEEDNRSWEQEKERIKAFYKFYNDDEEERENATGTECDFSGRKPIVQFCMDPLPQVIEYTDSSSDVDLVDNLSDGDEDLDYTERLEEQSEPKRQRMSLPKTQEPQGELQDLNKMPQTHTKRDRSNYKYIAESMAALRNKSDQEIKDLLDEYGVKHGPVVDTTRPLYEKKLKEAMAKAKVTMTKPSPDRTFYREDQEEVSYVTYQTPVRSEGPSGDGKPYMRSRPEYSERDRVDDKPYSRSRPEYSERDRVDDKLYSRSRPEYSEMDRVDEKLYSRSRPEYSSGRQYIDESHVYNTPLSSSYSKPKPVAKSGGGVVKEEKTASSGRLIPLWIQFLVFLILAGFLYFIFTNMESAESSPFNRIQ</sequence>
<feature type="compositionally biased region" description="Basic and acidic residues" evidence="1">
    <location>
        <begin position="749"/>
        <end position="802"/>
    </location>
</feature>
<accession>A0A4W5LPU4</accession>
<evidence type="ECO:0000313" key="4">
    <source>
        <dbReference type="Ensembl" id="ENSHHUP00000027764.1"/>
    </source>
</evidence>
<proteinExistence type="predicted"/>
<keyword evidence="2" id="KW-0812">Transmembrane</keyword>
<evidence type="ECO:0000259" key="3">
    <source>
        <dbReference type="PROSITE" id="PS50954"/>
    </source>
</evidence>
<dbReference type="Proteomes" id="UP000314982">
    <property type="component" value="Unassembled WGS sequence"/>
</dbReference>
<evidence type="ECO:0000256" key="2">
    <source>
        <dbReference type="SAM" id="Phobius"/>
    </source>
</evidence>
<evidence type="ECO:0000256" key="1">
    <source>
        <dbReference type="SAM" id="MobiDB-lite"/>
    </source>
</evidence>
<evidence type="ECO:0000313" key="5">
    <source>
        <dbReference type="Proteomes" id="UP000314982"/>
    </source>
</evidence>
<dbReference type="InterPro" id="IPR051656">
    <property type="entry name" value="LEM_domain"/>
</dbReference>
<feature type="region of interest" description="Disordered" evidence="1">
    <location>
        <begin position="422"/>
        <end position="447"/>
    </location>
</feature>
<feature type="compositionally biased region" description="Acidic residues" evidence="1">
    <location>
        <begin position="11"/>
        <end position="25"/>
    </location>
</feature>
<feature type="domain" description="LEM" evidence="3">
    <location>
        <begin position="660"/>
        <end position="704"/>
    </location>
</feature>
<feature type="compositionally biased region" description="Basic and acidic residues" evidence="1">
    <location>
        <begin position="611"/>
        <end position="620"/>
    </location>
</feature>
<keyword evidence="5" id="KW-1185">Reference proteome</keyword>
<dbReference type="Pfam" id="PF03020">
    <property type="entry name" value="LEM"/>
    <property type="match status" value="1"/>
</dbReference>
<dbReference type="AlphaFoldDB" id="A0A4W5LPU4"/>
<feature type="compositionally biased region" description="Acidic residues" evidence="1">
    <location>
        <begin position="202"/>
        <end position="213"/>
    </location>
</feature>
<dbReference type="SMART" id="SM00540">
    <property type="entry name" value="LEM"/>
    <property type="match status" value="1"/>
</dbReference>
<name>A0A4W5LPU4_9TELE</name>
<dbReference type="SUPFAM" id="SSF63451">
    <property type="entry name" value="LEM domain"/>
    <property type="match status" value="1"/>
</dbReference>
<protein>
    <recommendedName>
        <fullName evidence="3">LEM domain-containing protein</fullName>
    </recommendedName>
</protein>
<feature type="compositionally biased region" description="Basic and acidic residues" evidence="1">
    <location>
        <begin position="345"/>
        <end position="355"/>
    </location>
</feature>
<feature type="compositionally biased region" description="Acidic residues" evidence="1">
    <location>
        <begin position="40"/>
        <end position="80"/>
    </location>
</feature>
<feature type="transmembrane region" description="Helical" evidence="2">
    <location>
        <begin position="856"/>
        <end position="874"/>
    </location>
</feature>
<feature type="region of interest" description="Disordered" evidence="1">
    <location>
        <begin position="327"/>
        <end position="389"/>
    </location>
</feature>
<dbReference type="PANTHER" id="PTHR12019:SF5">
    <property type="entry name" value="EMERIN (EMERY-DREIFUSS MUSCULAR DYSTROPHY)"/>
    <property type="match status" value="1"/>
</dbReference>
<feature type="region of interest" description="Disordered" evidence="1">
    <location>
        <begin position="182"/>
        <end position="213"/>
    </location>
</feature>
<dbReference type="InterPro" id="IPR011015">
    <property type="entry name" value="LEM/LEM-like_dom_sf"/>
</dbReference>
<keyword evidence="2" id="KW-0472">Membrane</keyword>
<dbReference type="PROSITE" id="PS50954">
    <property type="entry name" value="LEM"/>
    <property type="match status" value="1"/>
</dbReference>
<dbReference type="Gene3D" id="1.10.720.40">
    <property type="match status" value="1"/>
</dbReference>
<feature type="region of interest" description="Disordered" evidence="1">
    <location>
        <begin position="517"/>
        <end position="537"/>
    </location>
</feature>
<dbReference type="FunFam" id="1.10.720.40:FF:000001">
    <property type="entry name" value="LEM domain containing 2, isoform CRA_a"/>
    <property type="match status" value="1"/>
</dbReference>
<reference evidence="5" key="1">
    <citation type="submission" date="2018-06" db="EMBL/GenBank/DDBJ databases">
        <title>Genome assembly of Danube salmon.</title>
        <authorList>
            <person name="Macqueen D.J."/>
            <person name="Gundappa M.K."/>
        </authorList>
    </citation>
    <scope>NUCLEOTIDE SEQUENCE [LARGE SCALE GENOMIC DNA]</scope>
</reference>
<feature type="region of interest" description="Disordered" evidence="1">
    <location>
        <begin position="704"/>
        <end position="802"/>
    </location>
</feature>
<feature type="region of interest" description="Disordered" evidence="1">
    <location>
        <begin position="1"/>
        <end position="88"/>
    </location>
</feature>
<dbReference type="PANTHER" id="PTHR12019">
    <property type="entry name" value="LAMINA-ASSOCIATED POLYPEPTIDE THYMOPOIETIN"/>
    <property type="match status" value="1"/>
</dbReference>
<keyword evidence="2" id="KW-1133">Transmembrane helix</keyword>
<organism evidence="4 5">
    <name type="scientific">Hucho hucho</name>
    <name type="common">huchen</name>
    <dbReference type="NCBI Taxonomy" id="62062"/>
    <lineage>
        <taxon>Eukaryota</taxon>
        <taxon>Metazoa</taxon>
        <taxon>Chordata</taxon>
        <taxon>Craniata</taxon>
        <taxon>Vertebrata</taxon>
        <taxon>Euteleostomi</taxon>
        <taxon>Actinopterygii</taxon>
        <taxon>Neopterygii</taxon>
        <taxon>Teleostei</taxon>
        <taxon>Protacanthopterygii</taxon>
        <taxon>Salmoniformes</taxon>
        <taxon>Salmonidae</taxon>
        <taxon>Salmoninae</taxon>
        <taxon>Hucho</taxon>
    </lineage>
</organism>
<reference evidence="4" key="2">
    <citation type="submission" date="2025-08" db="UniProtKB">
        <authorList>
            <consortium name="Ensembl"/>
        </authorList>
    </citation>
    <scope>IDENTIFICATION</scope>
</reference>
<dbReference type="InterPro" id="IPR003887">
    <property type="entry name" value="LEM_dom"/>
</dbReference>
<reference evidence="4" key="3">
    <citation type="submission" date="2025-09" db="UniProtKB">
        <authorList>
            <consortium name="Ensembl"/>
        </authorList>
    </citation>
    <scope>IDENTIFICATION</scope>
</reference>
<dbReference type="GeneTree" id="ENSGT00510000050141"/>